<sequence>MGRDDLVRVIEKRRRQYTLFYAGAERLGLVELAKNVDRRYLKSMITGWLGRLF</sequence>
<dbReference type="EMBL" id="AP021874">
    <property type="protein sequence ID" value="BBO71623.1"/>
    <property type="molecule type" value="Genomic_DNA"/>
</dbReference>
<evidence type="ECO:0000313" key="1">
    <source>
        <dbReference type="EMBL" id="BBO71623.1"/>
    </source>
</evidence>
<dbReference type="Proteomes" id="UP000427906">
    <property type="component" value="Chromosome"/>
</dbReference>
<dbReference type="RefSeq" id="WP_155319429.1">
    <property type="nucleotide sequence ID" value="NZ_AP021874.1"/>
</dbReference>
<evidence type="ECO:0000313" key="2">
    <source>
        <dbReference type="Proteomes" id="UP000427906"/>
    </source>
</evidence>
<name>A0A5K7YUA0_9BACT</name>
<gene>
    <name evidence="1" type="ORF">DSCA_55530</name>
</gene>
<protein>
    <submittedName>
        <fullName evidence="1">Uncharacterized protein</fullName>
    </submittedName>
</protein>
<organism evidence="1 2">
    <name type="scientific">Desulfosarcina alkanivorans</name>
    <dbReference type="NCBI Taxonomy" id="571177"/>
    <lineage>
        <taxon>Bacteria</taxon>
        <taxon>Pseudomonadati</taxon>
        <taxon>Thermodesulfobacteriota</taxon>
        <taxon>Desulfobacteria</taxon>
        <taxon>Desulfobacterales</taxon>
        <taxon>Desulfosarcinaceae</taxon>
        <taxon>Desulfosarcina</taxon>
    </lineage>
</organism>
<accession>A0A5K7YUA0</accession>
<keyword evidence="2" id="KW-1185">Reference proteome</keyword>
<proteinExistence type="predicted"/>
<reference evidence="1 2" key="1">
    <citation type="submission" date="2019-11" db="EMBL/GenBank/DDBJ databases">
        <title>Comparative genomics of hydrocarbon-degrading Desulfosarcina strains.</title>
        <authorList>
            <person name="Watanabe M."/>
            <person name="Kojima H."/>
            <person name="Fukui M."/>
        </authorList>
    </citation>
    <scope>NUCLEOTIDE SEQUENCE [LARGE SCALE GENOMIC DNA]</scope>
    <source>
        <strain evidence="1 2">PL12</strain>
    </source>
</reference>
<dbReference type="AlphaFoldDB" id="A0A5K7YUA0"/>
<dbReference type="KEGG" id="dalk:DSCA_55530"/>